<feature type="compositionally biased region" description="Basic and acidic residues" evidence="1">
    <location>
        <begin position="75"/>
        <end position="85"/>
    </location>
</feature>
<feature type="region of interest" description="Disordered" evidence="1">
    <location>
        <begin position="176"/>
        <end position="207"/>
    </location>
</feature>
<feature type="compositionally biased region" description="Basic residues" evidence="1">
    <location>
        <begin position="370"/>
        <end position="379"/>
    </location>
</feature>
<reference evidence="2" key="1">
    <citation type="submission" date="2020-10" db="EMBL/GenBank/DDBJ databases">
        <title>The Whole-Genome Sequence of Metschnikowia persimmonesis, a Novel Endophytic Yeast Species Isolated from Medicinal Plant Diospyros kaki Thumb.</title>
        <authorList>
            <person name="Rahmat E."/>
            <person name="Kang Y."/>
        </authorList>
    </citation>
    <scope>NUCLEOTIDE SEQUENCE</scope>
    <source>
        <strain evidence="2">KIOM G15050</strain>
    </source>
</reference>
<feature type="region of interest" description="Disordered" evidence="1">
    <location>
        <begin position="109"/>
        <end position="147"/>
    </location>
</feature>
<dbReference type="Proteomes" id="UP000649328">
    <property type="component" value="Unassembled WGS sequence"/>
</dbReference>
<feature type="compositionally biased region" description="Basic and acidic residues" evidence="1">
    <location>
        <begin position="59"/>
        <end position="68"/>
    </location>
</feature>
<feature type="compositionally biased region" description="Polar residues" evidence="1">
    <location>
        <begin position="350"/>
        <end position="363"/>
    </location>
</feature>
<protein>
    <submittedName>
        <fullName evidence="2">Uncharacterized protein</fullName>
    </submittedName>
</protein>
<evidence type="ECO:0000313" key="2">
    <source>
        <dbReference type="EMBL" id="KAF7999460.1"/>
    </source>
</evidence>
<evidence type="ECO:0000256" key="1">
    <source>
        <dbReference type="SAM" id="MobiDB-lite"/>
    </source>
</evidence>
<accession>A0A8H7L9M2</accession>
<keyword evidence="3" id="KW-1185">Reference proteome</keyword>
<feature type="region of interest" description="Disordered" evidence="1">
    <location>
        <begin position="342"/>
        <end position="379"/>
    </location>
</feature>
<name>A0A8H7L9M2_9ASCO</name>
<dbReference type="AlphaFoldDB" id="A0A8H7L9M2"/>
<organism evidence="2 3">
    <name type="scientific">Metschnikowia pulcherrima</name>
    <dbReference type="NCBI Taxonomy" id="27326"/>
    <lineage>
        <taxon>Eukaryota</taxon>
        <taxon>Fungi</taxon>
        <taxon>Dikarya</taxon>
        <taxon>Ascomycota</taxon>
        <taxon>Saccharomycotina</taxon>
        <taxon>Pichiomycetes</taxon>
        <taxon>Metschnikowiaceae</taxon>
        <taxon>Metschnikowia</taxon>
    </lineage>
</organism>
<feature type="region of interest" description="Disordered" evidence="1">
    <location>
        <begin position="1"/>
        <end position="85"/>
    </location>
</feature>
<comment type="caution">
    <text evidence="2">The sequence shown here is derived from an EMBL/GenBank/DDBJ whole genome shotgun (WGS) entry which is preliminary data.</text>
</comment>
<sequence length="379" mass="41844">MKKETSSSEPKASQASFRRSLSSLLRPTSRSPERTRNVLFGPHNDSKISFPLTPSTTKLSKEPVRAEEFADSDSSQEHTYSDEEARAAESIYSVIQEYEPQRQSFWFNEEFEHSDDSYEDPNTPTKVPRVEALKPGEGQSRALQNPESGDISKAELAQNISAESLLNPFKRKRISTGTIGGPAHDLSLPEPDVSPMLEQTPGQSSNYASTQVLDSVEEHDDSGPSRDSRISFSSGELLSRLDASLRLSGQYSNRNSVSSELALQTLIAGVDLNTELPAMVYTVHDKTNPTGRWSVYDKQPRTALAPASRLLQAIPVQIRDGTSRARRVSVLTRSNLTSSKSKSVSMVTADSVSRANSGNNLGKQTPFRRSSCKRKSFQW</sequence>
<dbReference type="EMBL" id="JACBPP010000009">
    <property type="protein sequence ID" value="KAF7999460.1"/>
    <property type="molecule type" value="Genomic_DNA"/>
</dbReference>
<gene>
    <name evidence="2" type="ORF">HF325_006136</name>
</gene>
<feature type="compositionally biased region" description="Polar residues" evidence="1">
    <location>
        <begin position="7"/>
        <end position="17"/>
    </location>
</feature>
<feature type="compositionally biased region" description="Low complexity" evidence="1">
    <location>
        <begin position="18"/>
        <end position="30"/>
    </location>
</feature>
<evidence type="ECO:0000313" key="3">
    <source>
        <dbReference type="Proteomes" id="UP000649328"/>
    </source>
</evidence>
<dbReference type="OrthoDB" id="4096756at2759"/>
<proteinExistence type="predicted"/>